<reference evidence="2" key="1">
    <citation type="submission" date="2018-05" db="EMBL/GenBank/DDBJ databases">
        <authorList>
            <person name="Lanie J.A."/>
            <person name="Ng W.-L."/>
            <person name="Kazmierczak K.M."/>
            <person name="Andrzejewski T.M."/>
            <person name="Davidsen T.M."/>
            <person name="Wayne K.J."/>
            <person name="Tettelin H."/>
            <person name="Glass J.I."/>
            <person name="Rusch D."/>
            <person name="Podicherti R."/>
            <person name="Tsui H.-C.T."/>
            <person name="Winkler M.E."/>
        </authorList>
    </citation>
    <scope>NUCLEOTIDE SEQUENCE</scope>
</reference>
<evidence type="ECO:0000313" key="2">
    <source>
        <dbReference type="EMBL" id="SVD51791.1"/>
    </source>
</evidence>
<dbReference type="NCBIfam" id="TIGR04183">
    <property type="entry name" value="Por_Secre_tail"/>
    <property type="match status" value="1"/>
</dbReference>
<dbReference type="Gene3D" id="2.60.40.4070">
    <property type="match status" value="1"/>
</dbReference>
<dbReference type="AlphaFoldDB" id="A0A382W0W1"/>
<dbReference type="InterPro" id="IPR025965">
    <property type="entry name" value="FlgD/Vpr_Ig-like"/>
</dbReference>
<organism evidence="2">
    <name type="scientific">marine metagenome</name>
    <dbReference type="NCBI Taxonomy" id="408172"/>
    <lineage>
        <taxon>unclassified sequences</taxon>
        <taxon>metagenomes</taxon>
        <taxon>ecological metagenomes</taxon>
    </lineage>
</organism>
<evidence type="ECO:0000259" key="1">
    <source>
        <dbReference type="Pfam" id="PF13860"/>
    </source>
</evidence>
<accession>A0A382W0W1</accession>
<dbReference type="EMBL" id="UINC01155754">
    <property type="protein sequence ID" value="SVD51791.1"/>
    <property type="molecule type" value="Genomic_DNA"/>
</dbReference>
<dbReference type="Pfam" id="PF13860">
    <property type="entry name" value="FlgD_ig"/>
    <property type="match status" value="1"/>
</dbReference>
<feature type="non-terminal residue" evidence="2">
    <location>
        <position position="1"/>
    </location>
</feature>
<proteinExistence type="predicted"/>
<name>A0A382W0W1_9ZZZZ</name>
<dbReference type="InterPro" id="IPR026444">
    <property type="entry name" value="Secre_tail"/>
</dbReference>
<sequence length="175" mass="19689">IQYDNQTVIIHEPANPAEIQISRSDVEQNIFDIMATIDDKTKIAIPITITGKKTKMLTSFRATGADGQVLGQMTKSLLIEGIPGTFALHHNYPNPFNPITIIEYDIPIESDVHLVIYDLLGRQVKTLVNGYQKAGYKSMKWNGTNDQGRMVSAGMYFYHLQSGKFSKVRKMILLK</sequence>
<gene>
    <name evidence="2" type="ORF">METZ01_LOCUS404645</name>
</gene>
<protein>
    <recommendedName>
        <fullName evidence="1">FlgD/Vpr Ig-like domain-containing protein</fullName>
    </recommendedName>
</protein>
<feature type="domain" description="FlgD/Vpr Ig-like" evidence="1">
    <location>
        <begin position="110"/>
        <end position="159"/>
    </location>
</feature>